<protein>
    <recommendedName>
        <fullName evidence="3">F-box domain-containing protein</fullName>
    </recommendedName>
</protein>
<dbReference type="GeneID" id="37213009"/>
<name>A0A319C5G4_ASPVC</name>
<dbReference type="Proteomes" id="UP000248405">
    <property type="component" value="Unassembled WGS sequence"/>
</dbReference>
<gene>
    <name evidence="1" type="ORF">BO88DRAFT_419878</name>
</gene>
<dbReference type="AlphaFoldDB" id="A0A319C5G4"/>
<keyword evidence="2" id="KW-1185">Reference proteome</keyword>
<evidence type="ECO:0000313" key="2">
    <source>
        <dbReference type="Proteomes" id="UP000248405"/>
    </source>
</evidence>
<evidence type="ECO:0000313" key="1">
    <source>
        <dbReference type="EMBL" id="PYH64022.1"/>
    </source>
</evidence>
<reference evidence="1" key="1">
    <citation type="submission" date="2016-12" db="EMBL/GenBank/DDBJ databases">
        <title>The genomes of Aspergillus section Nigri reveals drivers in fungal speciation.</title>
        <authorList>
            <consortium name="DOE Joint Genome Institute"/>
            <person name="Vesth T.C."/>
            <person name="Nybo J."/>
            <person name="Theobald S."/>
            <person name="Brandl J."/>
            <person name="Frisvad J.C."/>
            <person name="Nielsen K.F."/>
            <person name="Lyhne E.K."/>
            <person name="Kogle M.E."/>
            <person name="Kuo A."/>
            <person name="Riley R."/>
            <person name="Clum A."/>
            <person name="Nolan M."/>
            <person name="Lipzen A."/>
            <person name="Salamov A."/>
            <person name="Henrissat B."/>
            <person name="Wiebenga A."/>
            <person name="De Vries R.P."/>
            <person name="Grigoriev I.V."/>
            <person name="Mortensen U.H."/>
            <person name="Andersen M.R."/>
            <person name="Baker S.E."/>
        </authorList>
    </citation>
    <scope>NUCLEOTIDE SEQUENCE [LARGE SCALE GENOMIC DNA]</scope>
    <source>
        <strain evidence="1">CBS 113365</strain>
    </source>
</reference>
<proteinExistence type="predicted"/>
<organism evidence="1 2">
    <name type="scientific">Aspergillus vadensis (strain CBS 113365 / IMI 142717 / IBT 24658)</name>
    <dbReference type="NCBI Taxonomy" id="1448311"/>
    <lineage>
        <taxon>Eukaryota</taxon>
        <taxon>Fungi</taxon>
        <taxon>Dikarya</taxon>
        <taxon>Ascomycota</taxon>
        <taxon>Pezizomycotina</taxon>
        <taxon>Eurotiomycetes</taxon>
        <taxon>Eurotiomycetidae</taxon>
        <taxon>Eurotiales</taxon>
        <taxon>Aspergillaceae</taxon>
        <taxon>Aspergillus</taxon>
        <taxon>Aspergillus subgen. Circumdati</taxon>
    </lineage>
</organism>
<accession>A0A319C5G4</accession>
<sequence>MQRYISKAPTMKFPREVLDRILFFVPPLSRVGILSSLDMEPWESDRQQSLLWSRIFKNDRWLEEVADAHARLVLIGSKLSQMISNTKHGGCENQYMALVLLDGTGEIPTWELFRSCLNEHTYDTSSNEIRFTSGFTLNVHNLSEPYLTSLRKDPELRRSPTIIISPERMREIVSCHRGKPFTQYAFYRDRYIQDIDSSRITDVRGVVWIFKLRDHDVTSTVLVMSLHYGLRHLM</sequence>
<dbReference type="RefSeq" id="XP_025557816.1">
    <property type="nucleotide sequence ID" value="XM_025708417.1"/>
</dbReference>
<evidence type="ECO:0008006" key="3">
    <source>
        <dbReference type="Google" id="ProtNLM"/>
    </source>
</evidence>
<dbReference type="EMBL" id="KZ821647">
    <property type="protein sequence ID" value="PYH64022.1"/>
    <property type="molecule type" value="Genomic_DNA"/>
</dbReference>